<evidence type="ECO:0000313" key="2">
    <source>
        <dbReference type="Proteomes" id="UP001176941"/>
    </source>
</evidence>
<protein>
    <submittedName>
        <fullName evidence="1">Uncharacterized protein</fullName>
    </submittedName>
</protein>
<sequence>MMPQSAELQVQLGVARGAMHHLDSVRCGLRMEQREQLGRLVLFSGYLRAERPGQQGLRPRSCSLGGTVLVAGAVNLTGGVLAIGTTCQSLRWKASPGSHREGVRCSLGLLTSLVGSFPRDHLPACSLLQKTSPSSHQEVFPHCQQSLAPSACAES</sequence>
<accession>A0ABN8YJJ0</accession>
<name>A0ABN8YJJ0_RANTA</name>
<dbReference type="Proteomes" id="UP001176941">
    <property type="component" value="Chromosome 2"/>
</dbReference>
<keyword evidence="2" id="KW-1185">Reference proteome</keyword>
<proteinExistence type="predicted"/>
<dbReference type="EMBL" id="OX459938">
    <property type="protein sequence ID" value="CAI9160051.1"/>
    <property type="molecule type" value="Genomic_DNA"/>
</dbReference>
<organism evidence="1 2">
    <name type="scientific">Rangifer tarandus platyrhynchus</name>
    <name type="common">Svalbard reindeer</name>
    <dbReference type="NCBI Taxonomy" id="3082113"/>
    <lineage>
        <taxon>Eukaryota</taxon>
        <taxon>Metazoa</taxon>
        <taxon>Chordata</taxon>
        <taxon>Craniata</taxon>
        <taxon>Vertebrata</taxon>
        <taxon>Euteleostomi</taxon>
        <taxon>Mammalia</taxon>
        <taxon>Eutheria</taxon>
        <taxon>Laurasiatheria</taxon>
        <taxon>Artiodactyla</taxon>
        <taxon>Ruminantia</taxon>
        <taxon>Pecora</taxon>
        <taxon>Cervidae</taxon>
        <taxon>Odocoileinae</taxon>
        <taxon>Rangifer</taxon>
    </lineage>
</organism>
<gene>
    <name evidence="1" type="ORF">MRATA1EN1_LOCUS9013</name>
</gene>
<evidence type="ECO:0000313" key="1">
    <source>
        <dbReference type="EMBL" id="CAI9160051.1"/>
    </source>
</evidence>
<reference evidence="1" key="1">
    <citation type="submission" date="2023-04" db="EMBL/GenBank/DDBJ databases">
        <authorList>
            <consortium name="ELIXIR-Norway"/>
        </authorList>
    </citation>
    <scope>NUCLEOTIDE SEQUENCE [LARGE SCALE GENOMIC DNA]</scope>
</reference>